<protein>
    <submittedName>
        <fullName evidence="2">Uncharacterized protein</fullName>
    </submittedName>
</protein>
<evidence type="ECO:0000256" key="1">
    <source>
        <dbReference type="SAM" id="MobiDB-lite"/>
    </source>
</evidence>
<organism evidence="2 3">
    <name type="scientific">Klebsormidium nitens</name>
    <name type="common">Green alga</name>
    <name type="synonym">Ulothrix nitens</name>
    <dbReference type="NCBI Taxonomy" id="105231"/>
    <lineage>
        <taxon>Eukaryota</taxon>
        <taxon>Viridiplantae</taxon>
        <taxon>Streptophyta</taxon>
        <taxon>Klebsormidiophyceae</taxon>
        <taxon>Klebsormidiales</taxon>
        <taxon>Klebsormidiaceae</taxon>
        <taxon>Klebsormidium</taxon>
    </lineage>
</organism>
<feature type="region of interest" description="Disordered" evidence="1">
    <location>
        <begin position="24"/>
        <end position="54"/>
    </location>
</feature>
<gene>
    <name evidence="2" type="ORF">KFL_002460145</name>
</gene>
<keyword evidence="3" id="KW-1185">Reference proteome</keyword>
<reference evidence="2 3" key="1">
    <citation type="journal article" date="2014" name="Nat. Commun.">
        <title>Klebsormidium flaccidum genome reveals primary factors for plant terrestrial adaptation.</title>
        <authorList>
            <person name="Hori K."/>
            <person name="Maruyama F."/>
            <person name="Fujisawa T."/>
            <person name="Togashi T."/>
            <person name="Yamamoto N."/>
            <person name="Seo M."/>
            <person name="Sato S."/>
            <person name="Yamada T."/>
            <person name="Mori H."/>
            <person name="Tajima N."/>
            <person name="Moriyama T."/>
            <person name="Ikeuchi M."/>
            <person name="Watanabe M."/>
            <person name="Wada H."/>
            <person name="Kobayashi K."/>
            <person name="Saito M."/>
            <person name="Masuda T."/>
            <person name="Sasaki-Sekimoto Y."/>
            <person name="Mashiguchi K."/>
            <person name="Awai K."/>
            <person name="Shimojima M."/>
            <person name="Masuda S."/>
            <person name="Iwai M."/>
            <person name="Nobusawa T."/>
            <person name="Narise T."/>
            <person name="Kondo S."/>
            <person name="Saito H."/>
            <person name="Sato R."/>
            <person name="Murakawa M."/>
            <person name="Ihara Y."/>
            <person name="Oshima-Yamada Y."/>
            <person name="Ohtaka K."/>
            <person name="Satoh M."/>
            <person name="Sonobe K."/>
            <person name="Ishii M."/>
            <person name="Ohtani R."/>
            <person name="Kanamori-Sato M."/>
            <person name="Honoki R."/>
            <person name="Miyazaki D."/>
            <person name="Mochizuki H."/>
            <person name="Umetsu J."/>
            <person name="Higashi K."/>
            <person name="Shibata D."/>
            <person name="Kamiya Y."/>
            <person name="Sato N."/>
            <person name="Nakamura Y."/>
            <person name="Tabata S."/>
            <person name="Ida S."/>
            <person name="Kurokawa K."/>
            <person name="Ohta H."/>
        </authorList>
    </citation>
    <scope>NUCLEOTIDE SEQUENCE [LARGE SCALE GENOMIC DNA]</scope>
    <source>
        <strain evidence="2 3">NIES-2285</strain>
    </source>
</reference>
<proteinExistence type="predicted"/>
<sequence>MFNSSSVPQFLHIGTNDIVQLLADDWSSPPGGEKRWRTGGDMSPHLSPPLLPGGRRTVTLHPLSPTGGEFFPLFSPTQKGETFSPTKFRRGDLSPPLMWGEFSTTGLRPGENVFSAPLGEIRRGEGGGED</sequence>
<dbReference type="EMBL" id="DF237195">
    <property type="protein sequence ID" value="GAQ85639.1"/>
    <property type="molecule type" value="Genomic_DNA"/>
</dbReference>
<evidence type="ECO:0000313" key="2">
    <source>
        <dbReference type="EMBL" id="GAQ85639.1"/>
    </source>
</evidence>
<dbReference type="AlphaFoldDB" id="A0A1Y1I882"/>
<name>A0A1Y1I882_KLENI</name>
<feature type="compositionally biased region" description="Basic and acidic residues" evidence="1">
    <location>
        <begin position="120"/>
        <end position="130"/>
    </location>
</feature>
<feature type="compositionally biased region" description="Polar residues" evidence="1">
    <location>
        <begin position="75"/>
        <end position="85"/>
    </location>
</feature>
<accession>A0A1Y1I882</accession>
<dbReference type="Proteomes" id="UP000054558">
    <property type="component" value="Unassembled WGS sequence"/>
</dbReference>
<feature type="region of interest" description="Disordered" evidence="1">
    <location>
        <begin position="110"/>
        <end position="130"/>
    </location>
</feature>
<feature type="region of interest" description="Disordered" evidence="1">
    <location>
        <begin position="69"/>
        <end position="90"/>
    </location>
</feature>
<evidence type="ECO:0000313" key="3">
    <source>
        <dbReference type="Proteomes" id="UP000054558"/>
    </source>
</evidence>